<feature type="compositionally biased region" description="Basic and acidic residues" evidence="6">
    <location>
        <begin position="203"/>
        <end position="212"/>
    </location>
</feature>
<evidence type="ECO:0000256" key="3">
    <source>
        <dbReference type="ARBA" id="ARBA00022692"/>
    </source>
</evidence>
<evidence type="ECO:0000256" key="7">
    <source>
        <dbReference type="SAM" id="Phobius"/>
    </source>
</evidence>
<comment type="subcellular location">
    <subcellularLocation>
        <location evidence="1">Membrane</location>
        <topology evidence="1">Multi-pass membrane protein</topology>
    </subcellularLocation>
</comment>
<evidence type="ECO:0000256" key="5">
    <source>
        <dbReference type="ARBA" id="ARBA00023136"/>
    </source>
</evidence>
<keyword evidence="5 7" id="KW-0472">Membrane</keyword>
<feature type="transmembrane region" description="Helical" evidence="7">
    <location>
        <begin position="161"/>
        <end position="183"/>
    </location>
</feature>
<dbReference type="GO" id="GO:0016020">
    <property type="term" value="C:membrane"/>
    <property type="evidence" value="ECO:0007669"/>
    <property type="project" value="UniProtKB-SubCell"/>
</dbReference>
<name>A0A919A0E9_9ACTN</name>
<feature type="transmembrane region" description="Helical" evidence="7">
    <location>
        <begin position="52"/>
        <end position="73"/>
    </location>
</feature>
<sequence length="225" mass="23368">MPTPEDGPEAATVTVRPYGNPLPLGFFAFGIGMVLLAGVGLGVLTGDEVRSAGILLAVFVFPLEFLAAVMAFLTRDTAAAAALGLFATSWAALGVLHIVAPDQRTSTALGMYLCAFALMLLPLAVTGFLGKALLGVVLSVSTLRAALAAAYQLGAPHALELADAAAALLLTALALYAGTAFLVEDLRQRTVLPVLRRGDARRAVEEDQDGRRTGRASEPGIRKQL</sequence>
<feature type="transmembrane region" description="Helical" evidence="7">
    <location>
        <begin position="24"/>
        <end position="45"/>
    </location>
</feature>
<reference evidence="8" key="2">
    <citation type="submission" date="2020-09" db="EMBL/GenBank/DDBJ databases">
        <authorList>
            <person name="Sun Q."/>
            <person name="Ohkuma M."/>
        </authorList>
    </citation>
    <scope>NUCLEOTIDE SEQUENCE</scope>
    <source>
        <strain evidence="8">JCM 3302</strain>
    </source>
</reference>
<feature type="transmembrane region" description="Helical" evidence="7">
    <location>
        <begin position="112"/>
        <end position="141"/>
    </location>
</feature>
<keyword evidence="9" id="KW-1185">Reference proteome</keyword>
<keyword evidence="3 7" id="KW-0812">Transmembrane</keyword>
<dbReference type="RefSeq" id="WP_030173554.1">
    <property type="nucleotide sequence ID" value="NZ_BNBC01000017.1"/>
</dbReference>
<reference evidence="8" key="1">
    <citation type="journal article" date="2014" name="Int. J. Syst. Evol. Microbiol.">
        <title>Complete genome sequence of Corynebacterium casei LMG S-19264T (=DSM 44701T), isolated from a smear-ripened cheese.</title>
        <authorList>
            <consortium name="US DOE Joint Genome Institute (JGI-PGF)"/>
            <person name="Walter F."/>
            <person name="Albersmeier A."/>
            <person name="Kalinowski J."/>
            <person name="Ruckert C."/>
        </authorList>
    </citation>
    <scope>NUCLEOTIDE SEQUENCE</scope>
    <source>
        <strain evidence="8">JCM 3302</strain>
    </source>
</reference>
<evidence type="ECO:0000256" key="1">
    <source>
        <dbReference type="ARBA" id="ARBA00004141"/>
    </source>
</evidence>
<protein>
    <recommendedName>
        <fullName evidence="10">GPR1/FUN34/yaaH family protein</fullName>
    </recommendedName>
</protein>
<dbReference type="EMBL" id="BNBC01000017">
    <property type="protein sequence ID" value="GHE79685.1"/>
    <property type="molecule type" value="Genomic_DNA"/>
</dbReference>
<evidence type="ECO:0008006" key="10">
    <source>
        <dbReference type="Google" id="ProtNLM"/>
    </source>
</evidence>
<dbReference type="InterPro" id="IPR000791">
    <property type="entry name" value="Gpr1/Fun34/SatP-like"/>
</dbReference>
<evidence type="ECO:0000256" key="4">
    <source>
        <dbReference type="ARBA" id="ARBA00022989"/>
    </source>
</evidence>
<evidence type="ECO:0000313" key="8">
    <source>
        <dbReference type="EMBL" id="GHE79685.1"/>
    </source>
</evidence>
<dbReference type="Proteomes" id="UP000641386">
    <property type="component" value="Unassembled WGS sequence"/>
</dbReference>
<gene>
    <name evidence="8" type="ORF">GCM10014715_38710</name>
</gene>
<feature type="transmembrane region" description="Helical" evidence="7">
    <location>
        <begin position="79"/>
        <end position="100"/>
    </location>
</feature>
<organism evidence="8 9">
    <name type="scientific">Streptomyces spiralis</name>
    <dbReference type="NCBI Taxonomy" id="66376"/>
    <lineage>
        <taxon>Bacteria</taxon>
        <taxon>Bacillati</taxon>
        <taxon>Actinomycetota</taxon>
        <taxon>Actinomycetes</taxon>
        <taxon>Kitasatosporales</taxon>
        <taxon>Streptomycetaceae</taxon>
        <taxon>Streptomyces</taxon>
    </lineage>
</organism>
<evidence type="ECO:0000313" key="9">
    <source>
        <dbReference type="Proteomes" id="UP000641386"/>
    </source>
</evidence>
<comment type="caution">
    <text evidence="8">The sequence shown here is derived from an EMBL/GenBank/DDBJ whole genome shotgun (WGS) entry which is preliminary data.</text>
</comment>
<keyword evidence="4 7" id="KW-1133">Transmembrane helix</keyword>
<dbReference type="Pfam" id="PF01184">
    <property type="entry name" value="Gpr1_Fun34_YaaH"/>
    <property type="match status" value="1"/>
</dbReference>
<feature type="region of interest" description="Disordered" evidence="6">
    <location>
        <begin position="203"/>
        <end position="225"/>
    </location>
</feature>
<dbReference type="AlphaFoldDB" id="A0A919A0E9"/>
<evidence type="ECO:0000256" key="6">
    <source>
        <dbReference type="SAM" id="MobiDB-lite"/>
    </source>
</evidence>
<proteinExistence type="inferred from homology"/>
<evidence type="ECO:0000256" key="2">
    <source>
        <dbReference type="ARBA" id="ARBA00005587"/>
    </source>
</evidence>
<accession>A0A919A0E9</accession>
<comment type="similarity">
    <text evidence="2">Belongs to the acetate uptake transporter (AceTr) (TC 2.A.96) family.</text>
</comment>